<reference evidence="3" key="2">
    <citation type="submission" date="2015-01" db="EMBL/GenBank/DDBJ databases">
        <title>Evolutionary Origins and Diversification of the Mycorrhizal Mutualists.</title>
        <authorList>
            <consortium name="DOE Joint Genome Institute"/>
            <consortium name="Mycorrhizal Genomics Consortium"/>
            <person name="Kohler A."/>
            <person name="Kuo A."/>
            <person name="Nagy L.G."/>
            <person name="Floudas D."/>
            <person name="Copeland A."/>
            <person name="Barry K.W."/>
            <person name="Cichocki N."/>
            <person name="Veneault-Fourrey C."/>
            <person name="LaButti K."/>
            <person name="Lindquist E.A."/>
            <person name="Lipzen A."/>
            <person name="Lundell T."/>
            <person name="Morin E."/>
            <person name="Murat C."/>
            <person name="Riley R."/>
            <person name="Ohm R."/>
            <person name="Sun H."/>
            <person name="Tunlid A."/>
            <person name="Henrissat B."/>
            <person name="Grigoriev I.V."/>
            <person name="Hibbett D.S."/>
            <person name="Martin F."/>
        </authorList>
    </citation>
    <scope>NUCLEOTIDE SEQUENCE [LARGE SCALE GENOMIC DNA]</scope>
    <source>
        <strain evidence="3">Foug A</strain>
    </source>
</reference>
<dbReference type="STRING" id="1036808.A0A0C2YWY2"/>
<reference evidence="2 3" key="1">
    <citation type="submission" date="2014-04" db="EMBL/GenBank/DDBJ databases">
        <authorList>
            <consortium name="DOE Joint Genome Institute"/>
            <person name="Kuo A."/>
            <person name="Kohler A."/>
            <person name="Nagy L.G."/>
            <person name="Floudas D."/>
            <person name="Copeland A."/>
            <person name="Barry K.W."/>
            <person name="Cichocki N."/>
            <person name="Veneault-Fourrey C."/>
            <person name="LaButti K."/>
            <person name="Lindquist E.A."/>
            <person name="Lipzen A."/>
            <person name="Lundell T."/>
            <person name="Morin E."/>
            <person name="Murat C."/>
            <person name="Sun H."/>
            <person name="Tunlid A."/>
            <person name="Henrissat B."/>
            <person name="Grigoriev I.V."/>
            <person name="Hibbett D.S."/>
            <person name="Martin F."/>
            <person name="Nordberg H.P."/>
            <person name="Cantor M.N."/>
            <person name="Hua S.X."/>
        </authorList>
    </citation>
    <scope>NUCLEOTIDE SEQUENCE [LARGE SCALE GENOMIC DNA]</scope>
    <source>
        <strain evidence="2 3">Foug A</strain>
    </source>
</reference>
<feature type="domain" description="DUF6532" evidence="1">
    <location>
        <begin position="11"/>
        <end position="125"/>
    </location>
</feature>
<sequence>IRRLAKLGHHQLCQYVTTIEAFPFPVDKDELCWRLFADVQEGISKEPGLQDVLSKVENDQRMKERLLDYVWGAATQVRGELVAKARMAVPNTYGLQGESLKGNGLFDMLKWLIQQGKLIHSGINTKVSLFDFTSGDSYSMCHIHDTQSPLVYSSPLCVRP</sequence>
<accession>A0A0C2YWY2</accession>
<protein>
    <recommendedName>
        <fullName evidence="1">DUF6532 domain-containing protein</fullName>
    </recommendedName>
</protein>
<gene>
    <name evidence="2" type="ORF">SCLCIDRAFT_137479</name>
</gene>
<dbReference type="Proteomes" id="UP000053989">
    <property type="component" value="Unassembled WGS sequence"/>
</dbReference>
<feature type="non-terminal residue" evidence="2">
    <location>
        <position position="1"/>
    </location>
</feature>
<proteinExistence type="predicted"/>
<dbReference type="AlphaFoldDB" id="A0A0C2YWY2"/>
<name>A0A0C2YWY2_9AGAM</name>
<dbReference type="EMBL" id="KN822162">
    <property type="protein sequence ID" value="KIM54098.1"/>
    <property type="molecule type" value="Genomic_DNA"/>
</dbReference>
<dbReference type="InParanoid" id="A0A0C2YWY2"/>
<dbReference type="InterPro" id="IPR045341">
    <property type="entry name" value="DUF6532"/>
</dbReference>
<dbReference type="Pfam" id="PF20149">
    <property type="entry name" value="DUF6532"/>
    <property type="match status" value="1"/>
</dbReference>
<evidence type="ECO:0000313" key="3">
    <source>
        <dbReference type="Proteomes" id="UP000053989"/>
    </source>
</evidence>
<dbReference type="HOGENOM" id="CLU_1656393_0_0_1"/>
<evidence type="ECO:0000259" key="1">
    <source>
        <dbReference type="Pfam" id="PF20149"/>
    </source>
</evidence>
<evidence type="ECO:0000313" key="2">
    <source>
        <dbReference type="EMBL" id="KIM54098.1"/>
    </source>
</evidence>
<dbReference type="OrthoDB" id="2603830at2759"/>
<organism evidence="2 3">
    <name type="scientific">Scleroderma citrinum Foug A</name>
    <dbReference type="NCBI Taxonomy" id="1036808"/>
    <lineage>
        <taxon>Eukaryota</taxon>
        <taxon>Fungi</taxon>
        <taxon>Dikarya</taxon>
        <taxon>Basidiomycota</taxon>
        <taxon>Agaricomycotina</taxon>
        <taxon>Agaricomycetes</taxon>
        <taxon>Agaricomycetidae</taxon>
        <taxon>Boletales</taxon>
        <taxon>Sclerodermatineae</taxon>
        <taxon>Sclerodermataceae</taxon>
        <taxon>Scleroderma</taxon>
    </lineage>
</organism>
<keyword evidence="3" id="KW-1185">Reference proteome</keyword>